<protein>
    <submittedName>
        <fullName evidence="2">Uncharacterized protein</fullName>
    </submittedName>
</protein>
<dbReference type="AlphaFoldDB" id="A0A914YUS5"/>
<keyword evidence="1" id="KW-1185">Reference proteome</keyword>
<reference evidence="2" key="1">
    <citation type="submission" date="2022-11" db="UniProtKB">
        <authorList>
            <consortium name="WormBaseParasite"/>
        </authorList>
    </citation>
    <scope>IDENTIFICATION</scope>
</reference>
<dbReference type="Proteomes" id="UP000887577">
    <property type="component" value="Unplaced"/>
</dbReference>
<evidence type="ECO:0000313" key="1">
    <source>
        <dbReference type="Proteomes" id="UP000887577"/>
    </source>
</evidence>
<organism evidence="1 2">
    <name type="scientific">Panagrolaimus superbus</name>
    <dbReference type="NCBI Taxonomy" id="310955"/>
    <lineage>
        <taxon>Eukaryota</taxon>
        <taxon>Metazoa</taxon>
        <taxon>Ecdysozoa</taxon>
        <taxon>Nematoda</taxon>
        <taxon>Chromadorea</taxon>
        <taxon>Rhabditida</taxon>
        <taxon>Tylenchina</taxon>
        <taxon>Panagrolaimomorpha</taxon>
        <taxon>Panagrolaimoidea</taxon>
        <taxon>Panagrolaimidae</taxon>
        <taxon>Panagrolaimus</taxon>
    </lineage>
</organism>
<dbReference type="WBParaSite" id="PSU_v2.g3895.t1">
    <property type="protein sequence ID" value="PSU_v2.g3895.t1"/>
    <property type="gene ID" value="PSU_v2.g3895"/>
</dbReference>
<proteinExistence type="predicted"/>
<name>A0A914YUS5_9BILA</name>
<sequence>MDRIHDRPDYEFYRKYDRNTDVYHGNRRYWTIEANGKTHIGLHILNESVKLIFPKETTFSELLSGLKLYSPTGNGKCEDATHELNFTLTIANENYIGGNIKVVSRRVRAYLFEKCGAAQGPALYTFPLIDIRPVDLESQNSRMCYETSNVPFQVYAKNNTKHIMELQVSGSLECQVFMELVNTFFLRP</sequence>
<accession>A0A914YUS5</accession>
<evidence type="ECO:0000313" key="2">
    <source>
        <dbReference type="WBParaSite" id="PSU_v2.g3895.t1"/>
    </source>
</evidence>